<dbReference type="RefSeq" id="WP_108782543.1">
    <property type="nucleotide sequence ID" value="NZ_OMKW01000002.1"/>
</dbReference>
<dbReference type="SUPFAM" id="SSF51735">
    <property type="entry name" value="NAD(P)-binding Rossmann-fold domains"/>
    <property type="match status" value="1"/>
</dbReference>
<evidence type="ECO:0000313" key="3">
    <source>
        <dbReference type="EMBL" id="SPF29702.1"/>
    </source>
</evidence>
<sequence>MIPLALVTGASSGIGEQLARYHARKGGDLIVTARREDQLIALKEELEASQNVSVHVIALDLGAEGGAQALIEEVAARGLKPGILINNAGFGGQGRHVERDLASELSMIDLNVKALVTLTHHFGRQMAEAGKGRILQVGSTAGFIPGPNQAVYFATKAFVNSFSQAVDAELRGKGVTCTVLAPGYVETEFAAAANLEGTALTRQKRLTAAQTARFGYDAMRRGELVAVSDWKLRLMLRYIAPFLPRRALLNMTMKMQAKN</sequence>
<dbReference type="InterPro" id="IPR036291">
    <property type="entry name" value="NAD(P)-bd_dom_sf"/>
</dbReference>
<protein>
    <submittedName>
        <fullName evidence="3">Sulfoacetaldehyde reductase 2</fullName>
        <ecNumber evidence="3">1.1.1.313</ecNumber>
    </submittedName>
</protein>
<dbReference type="InterPro" id="IPR002347">
    <property type="entry name" value="SDR_fam"/>
</dbReference>
<evidence type="ECO:0000256" key="2">
    <source>
        <dbReference type="ARBA" id="ARBA00023002"/>
    </source>
</evidence>
<dbReference type="Proteomes" id="UP000244932">
    <property type="component" value="Unassembled WGS sequence"/>
</dbReference>
<dbReference type="PRINTS" id="PR00081">
    <property type="entry name" value="GDHRDH"/>
</dbReference>
<dbReference type="GO" id="GO:0016491">
    <property type="term" value="F:oxidoreductase activity"/>
    <property type="evidence" value="ECO:0007669"/>
    <property type="project" value="UniProtKB-KW"/>
</dbReference>
<gene>
    <name evidence="3" type="primary">isfD2</name>
    <name evidence="3" type="ORF">POI8812_02018</name>
</gene>
<name>A0A2R8ABU2_9RHOB</name>
<comment type="similarity">
    <text evidence="1">Belongs to the short-chain dehydrogenases/reductases (SDR) family.</text>
</comment>
<keyword evidence="2 3" id="KW-0560">Oxidoreductase</keyword>
<dbReference type="CDD" id="cd05233">
    <property type="entry name" value="SDR_c"/>
    <property type="match status" value="1"/>
</dbReference>
<dbReference type="OrthoDB" id="9808814at2"/>
<dbReference type="EMBL" id="OMKW01000002">
    <property type="protein sequence ID" value="SPF29702.1"/>
    <property type="molecule type" value="Genomic_DNA"/>
</dbReference>
<accession>A0A2R8ABU2</accession>
<evidence type="ECO:0000313" key="4">
    <source>
        <dbReference type="Proteomes" id="UP000244932"/>
    </source>
</evidence>
<organism evidence="3 4">
    <name type="scientific">Pontivivens insulae</name>
    <dbReference type="NCBI Taxonomy" id="1639689"/>
    <lineage>
        <taxon>Bacteria</taxon>
        <taxon>Pseudomonadati</taxon>
        <taxon>Pseudomonadota</taxon>
        <taxon>Alphaproteobacteria</taxon>
        <taxon>Rhodobacterales</taxon>
        <taxon>Paracoccaceae</taxon>
        <taxon>Pontivivens</taxon>
    </lineage>
</organism>
<keyword evidence="4" id="KW-1185">Reference proteome</keyword>
<proteinExistence type="inferred from homology"/>
<dbReference type="PANTHER" id="PTHR42901">
    <property type="entry name" value="ALCOHOL DEHYDROGENASE"/>
    <property type="match status" value="1"/>
</dbReference>
<dbReference type="Pfam" id="PF00106">
    <property type="entry name" value="adh_short"/>
    <property type="match status" value="1"/>
</dbReference>
<dbReference type="EC" id="1.1.1.313" evidence="3"/>
<evidence type="ECO:0000256" key="1">
    <source>
        <dbReference type="ARBA" id="ARBA00006484"/>
    </source>
</evidence>
<dbReference type="PIRSF" id="PIRSF000126">
    <property type="entry name" value="11-beta-HSD1"/>
    <property type="match status" value="1"/>
</dbReference>
<dbReference type="AlphaFoldDB" id="A0A2R8ABU2"/>
<dbReference type="Gene3D" id="3.40.50.720">
    <property type="entry name" value="NAD(P)-binding Rossmann-like Domain"/>
    <property type="match status" value="1"/>
</dbReference>
<reference evidence="3 4" key="1">
    <citation type="submission" date="2018-03" db="EMBL/GenBank/DDBJ databases">
        <authorList>
            <person name="Keele B.F."/>
        </authorList>
    </citation>
    <scope>NUCLEOTIDE SEQUENCE [LARGE SCALE GENOMIC DNA]</scope>
    <source>
        <strain evidence="3 4">CeCT 8812</strain>
    </source>
</reference>
<dbReference type="PANTHER" id="PTHR42901:SF1">
    <property type="entry name" value="ALCOHOL DEHYDROGENASE"/>
    <property type="match status" value="1"/>
</dbReference>